<proteinExistence type="predicted"/>
<organism evidence="2 3">
    <name type="scientific">Chishuiella changwenlii</name>
    <dbReference type="NCBI Taxonomy" id="1434701"/>
    <lineage>
        <taxon>Bacteria</taxon>
        <taxon>Pseudomonadati</taxon>
        <taxon>Bacteroidota</taxon>
        <taxon>Flavobacteriia</taxon>
        <taxon>Flavobacteriales</taxon>
        <taxon>Weeksellaceae</taxon>
        <taxon>Chishuiella</taxon>
    </lineage>
</organism>
<dbReference type="AlphaFoldDB" id="A0A1M7A7M6"/>
<sequence length="195" mass="22351">MQLRIIILLILVPIFSFSQKLKVSTGIYVSNLKVNDNKILENSLTSVPVFLGIDYLDKEKISLSSELGYVSIGSKGDYILNNEPISQKEKFDIIQFNTTFRYKLNTNNNYIFYVGLGPKIDYITNTSFNSVIFKDSLKFPSFFIGYKSEAGAIYNFNSFYSGVNLTYMSNLKNRKDNIDYNYSIYGITMSLGYNF</sequence>
<reference evidence="3" key="2">
    <citation type="submission" date="2016-11" db="EMBL/GenBank/DDBJ databases">
        <authorList>
            <person name="Varghese N."/>
            <person name="Submissions S."/>
        </authorList>
    </citation>
    <scope>NUCLEOTIDE SEQUENCE [LARGE SCALE GENOMIC DNA]</scope>
    <source>
        <strain evidence="3">DSM 27989</strain>
    </source>
</reference>
<protein>
    <recommendedName>
        <fullName evidence="5">Outer membrane protein beta-barrel domain-containing protein</fullName>
    </recommendedName>
</protein>
<dbReference type="Proteomes" id="UP000650994">
    <property type="component" value="Unassembled WGS sequence"/>
</dbReference>
<dbReference type="InterPro" id="IPR011250">
    <property type="entry name" value="OMP/PagP_B-barrel"/>
</dbReference>
<keyword evidence="4" id="KW-1185">Reference proteome</keyword>
<gene>
    <name evidence="1" type="ORF">GCM10010984_29050</name>
    <name evidence="2" type="ORF">SAMN05443634_108202</name>
</gene>
<dbReference type="RefSeq" id="WP_072932832.1">
    <property type="nucleotide sequence ID" value="NZ_BMFL01000025.1"/>
</dbReference>
<evidence type="ECO:0000313" key="1">
    <source>
        <dbReference type="EMBL" id="GGF10071.1"/>
    </source>
</evidence>
<reference evidence="2" key="3">
    <citation type="submission" date="2016-11" db="EMBL/GenBank/DDBJ databases">
        <authorList>
            <person name="Jaros S."/>
            <person name="Januszkiewicz K."/>
            <person name="Wedrychowicz H."/>
        </authorList>
    </citation>
    <scope>NUCLEOTIDE SEQUENCE [LARGE SCALE GENOMIC DNA]</scope>
    <source>
        <strain evidence="2">DSM 27989</strain>
    </source>
</reference>
<dbReference type="EMBL" id="BMFL01000025">
    <property type="protein sequence ID" value="GGF10071.1"/>
    <property type="molecule type" value="Genomic_DNA"/>
</dbReference>
<dbReference type="Proteomes" id="UP000184120">
    <property type="component" value="Unassembled WGS sequence"/>
</dbReference>
<reference evidence="4" key="4">
    <citation type="journal article" date="2019" name="Int. J. Syst. Evol. Microbiol.">
        <title>The Global Catalogue of Microorganisms (GCM) 10K type strain sequencing project: providing services to taxonomists for standard genome sequencing and annotation.</title>
        <authorList>
            <consortium name="The Broad Institute Genomics Platform"/>
            <consortium name="The Broad Institute Genome Sequencing Center for Infectious Disease"/>
            <person name="Wu L."/>
            <person name="Ma J."/>
        </authorList>
    </citation>
    <scope>NUCLEOTIDE SEQUENCE [LARGE SCALE GENOMIC DNA]</scope>
    <source>
        <strain evidence="4">CGMCC 1.12707</strain>
    </source>
</reference>
<accession>A0A1M7A7M6</accession>
<evidence type="ECO:0000313" key="3">
    <source>
        <dbReference type="Proteomes" id="UP000184120"/>
    </source>
</evidence>
<dbReference type="SUPFAM" id="SSF56925">
    <property type="entry name" value="OMPA-like"/>
    <property type="match status" value="1"/>
</dbReference>
<reference evidence="1" key="1">
    <citation type="journal article" date="2014" name="Int. J. Syst. Evol. Microbiol.">
        <title>Complete genome of a new Firmicutes species belonging to the dominant human colonic microbiota ('Ruminococcus bicirculans') reveals two chromosomes and a selective capacity to utilize plant glucans.</title>
        <authorList>
            <consortium name="NISC Comparative Sequencing Program"/>
            <person name="Wegmann U."/>
            <person name="Louis P."/>
            <person name="Goesmann A."/>
            <person name="Henrissat B."/>
            <person name="Duncan S.H."/>
            <person name="Flint H.J."/>
        </authorList>
    </citation>
    <scope>NUCLEOTIDE SEQUENCE</scope>
    <source>
        <strain evidence="1">CGMCC 1.12707</strain>
    </source>
</reference>
<dbReference type="EMBL" id="FRBH01000008">
    <property type="protein sequence ID" value="SHL38681.1"/>
    <property type="molecule type" value="Genomic_DNA"/>
</dbReference>
<name>A0A1M7A7M6_9FLAO</name>
<evidence type="ECO:0008006" key="5">
    <source>
        <dbReference type="Google" id="ProtNLM"/>
    </source>
</evidence>
<evidence type="ECO:0000313" key="4">
    <source>
        <dbReference type="Proteomes" id="UP000650994"/>
    </source>
</evidence>
<reference evidence="1" key="5">
    <citation type="submission" date="2024-05" db="EMBL/GenBank/DDBJ databases">
        <authorList>
            <person name="Sun Q."/>
            <person name="Zhou Y."/>
        </authorList>
    </citation>
    <scope>NUCLEOTIDE SEQUENCE</scope>
    <source>
        <strain evidence="1">CGMCC 1.12707</strain>
    </source>
</reference>
<evidence type="ECO:0000313" key="2">
    <source>
        <dbReference type="EMBL" id="SHL38681.1"/>
    </source>
</evidence>